<dbReference type="HOGENOM" id="CLU_042570_0_0_1"/>
<accession>C1HBX7</accession>
<evidence type="ECO:0000256" key="2">
    <source>
        <dbReference type="ARBA" id="ARBA00022692"/>
    </source>
</evidence>
<sequence>MSGLLQNLFKGKAQPPPASGDDVDFADFASNIPEPPPAAAHGPPTTTATTFAAGTPLTSTLQPPTAARPVLYTAWYRVWERVEPSDFIQEAFVIPFIILLLCVHVWGMGKNRRKAKQWAQAHLPTLESEFAVVGYDGRPRARKAPSADAVQAEGLRKVAADADDDDTAAAAAAGVDRVDVPESMLKEKTGTEFTMYATGRQNVAFLDVSIRLLRWYNPLYMLGDQVVSLFFDSWAAPVEQVECVAYAFDGKEKDLVPAPSAVESEMIEQRSKGGSNSSAYDGFVFAIVHKNCMRRLREDRYDISLTFTKDISKLPDWATVMSESAEITEMMLTAELVEAVARAGDDFEYLIITDQPLDKPTKIDETTPRKRINLSLRLPKSSNYTHTLPLFTQFLRLTDRLVSVAHFRAEVSRKLRNTREEEIRKLRRAYEEEKAEERKLLAEKTKKEERDRLLRGMSAEEQRKYLEKEKEREVKRGLKRTTRKG</sequence>
<keyword evidence="3" id="KW-1133">Transmembrane helix</keyword>
<evidence type="ECO:0000256" key="5">
    <source>
        <dbReference type="SAM" id="MobiDB-lite"/>
    </source>
</evidence>
<dbReference type="GO" id="GO:0032469">
    <property type="term" value="P:endoplasmic reticulum calcium ion homeostasis"/>
    <property type="evidence" value="ECO:0007669"/>
    <property type="project" value="InterPro"/>
</dbReference>
<dbReference type="GeneID" id="9093017"/>
<keyword evidence="2" id="KW-0812">Transmembrane</keyword>
<dbReference type="VEuPathDB" id="FungiDB:PAAG_08268"/>
<dbReference type="GO" id="GO:0005783">
    <property type="term" value="C:endoplasmic reticulum"/>
    <property type="evidence" value="ECO:0007669"/>
    <property type="project" value="InterPro"/>
</dbReference>
<dbReference type="OrthoDB" id="10039147at2759"/>
<reference evidence="6 7" key="1">
    <citation type="journal article" date="2011" name="PLoS Genet.">
        <title>Comparative genomic analysis of human fungal pathogens causing paracoccidioidomycosis.</title>
        <authorList>
            <person name="Desjardins C.A."/>
            <person name="Champion M.D."/>
            <person name="Holder J.W."/>
            <person name="Muszewska A."/>
            <person name="Goldberg J."/>
            <person name="Bailao A.M."/>
            <person name="Brigido M.M."/>
            <person name="Ferreira M.E."/>
            <person name="Garcia A.M."/>
            <person name="Grynberg M."/>
            <person name="Gujja S."/>
            <person name="Heiman D.I."/>
            <person name="Henn M.R."/>
            <person name="Kodira C.D."/>
            <person name="Leon-Narvaez H."/>
            <person name="Longo L.V."/>
            <person name="Ma L.J."/>
            <person name="Malavazi I."/>
            <person name="Matsuo A.L."/>
            <person name="Morais F.V."/>
            <person name="Pereira M."/>
            <person name="Rodriguez-Brito S."/>
            <person name="Sakthikumar S."/>
            <person name="Salem-Izacc S.M."/>
            <person name="Sykes S.M."/>
            <person name="Teixeira M.M."/>
            <person name="Vallejo M.C."/>
            <person name="Walter M.E."/>
            <person name="Yandava C."/>
            <person name="Young S."/>
            <person name="Zeng Q."/>
            <person name="Zucker J."/>
            <person name="Felipe M.S."/>
            <person name="Goldman G.H."/>
            <person name="Haas B.J."/>
            <person name="McEwen J.G."/>
            <person name="Nino-Vega G."/>
            <person name="Puccia R."/>
            <person name="San-Blas G."/>
            <person name="Soares C.M."/>
            <person name="Birren B.W."/>
            <person name="Cuomo C.A."/>
        </authorList>
    </citation>
    <scope>NUCLEOTIDE SEQUENCE [LARGE SCALE GENOMIC DNA]</scope>
    <source>
        <strain evidence="7">ATCC MYA-826 / Pb01</strain>
    </source>
</reference>
<dbReference type="Proteomes" id="UP000002059">
    <property type="component" value="Partially assembled WGS sequence"/>
</dbReference>
<keyword evidence="4" id="KW-0472">Membrane</keyword>
<keyword evidence="7" id="KW-1185">Reference proteome</keyword>
<gene>
    <name evidence="6" type="ORF">PAAG_08268</name>
</gene>
<evidence type="ECO:0000256" key="3">
    <source>
        <dbReference type="ARBA" id="ARBA00022989"/>
    </source>
</evidence>
<name>C1HBX7_PARBA</name>
<dbReference type="PANTHER" id="PTHR12883:SF0">
    <property type="entry name" value="PAT COMPLEX SUBUNIT CCDC47"/>
    <property type="match status" value="1"/>
</dbReference>
<evidence type="ECO:0000313" key="6">
    <source>
        <dbReference type="EMBL" id="EEH38541.2"/>
    </source>
</evidence>
<dbReference type="PANTHER" id="PTHR12883">
    <property type="entry name" value="ADIPOCYTE-SPECIFIC PROTEIN 4-RELATED"/>
    <property type="match status" value="1"/>
</dbReference>
<evidence type="ECO:0008006" key="8">
    <source>
        <dbReference type="Google" id="ProtNLM"/>
    </source>
</evidence>
<dbReference type="Pfam" id="PF07946">
    <property type="entry name" value="CCDC47"/>
    <property type="match status" value="1"/>
</dbReference>
<dbReference type="eggNOG" id="KOG2357">
    <property type="taxonomic scope" value="Eukaryota"/>
</dbReference>
<organism evidence="6 7">
    <name type="scientific">Paracoccidioides lutzii (strain ATCC MYA-826 / Pb01)</name>
    <name type="common">Paracoccidioides brasiliensis</name>
    <dbReference type="NCBI Taxonomy" id="502779"/>
    <lineage>
        <taxon>Eukaryota</taxon>
        <taxon>Fungi</taxon>
        <taxon>Dikarya</taxon>
        <taxon>Ascomycota</taxon>
        <taxon>Pezizomycotina</taxon>
        <taxon>Eurotiomycetes</taxon>
        <taxon>Eurotiomycetidae</taxon>
        <taxon>Onygenales</taxon>
        <taxon>Ajellomycetaceae</taxon>
        <taxon>Paracoccidioides</taxon>
    </lineage>
</organism>
<feature type="compositionally biased region" description="Low complexity" evidence="5">
    <location>
        <begin position="39"/>
        <end position="49"/>
    </location>
</feature>
<proteinExistence type="predicted"/>
<dbReference type="InterPro" id="IPR012879">
    <property type="entry name" value="CCDC47"/>
</dbReference>
<dbReference type="EMBL" id="KN294022">
    <property type="protein sequence ID" value="EEH38541.2"/>
    <property type="molecule type" value="Genomic_DNA"/>
</dbReference>
<feature type="region of interest" description="Disordered" evidence="5">
    <location>
        <begin position="11"/>
        <end position="49"/>
    </location>
</feature>
<evidence type="ECO:0000256" key="1">
    <source>
        <dbReference type="ARBA" id="ARBA00004167"/>
    </source>
</evidence>
<dbReference type="OMA" id="FDGFVWA"/>
<evidence type="ECO:0000313" key="7">
    <source>
        <dbReference type="Proteomes" id="UP000002059"/>
    </source>
</evidence>
<dbReference type="AlphaFoldDB" id="C1HBX7"/>
<feature type="region of interest" description="Disordered" evidence="5">
    <location>
        <begin position="432"/>
        <end position="485"/>
    </location>
</feature>
<dbReference type="KEGG" id="pbl:PAAG_08268"/>
<feature type="compositionally biased region" description="Basic and acidic residues" evidence="5">
    <location>
        <begin position="432"/>
        <end position="476"/>
    </location>
</feature>
<evidence type="ECO:0000256" key="4">
    <source>
        <dbReference type="ARBA" id="ARBA00023136"/>
    </source>
</evidence>
<dbReference type="GO" id="GO:0005509">
    <property type="term" value="F:calcium ion binding"/>
    <property type="evidence" value="ECO:0007669"/>
    <property type="project" value="InterPro"/>
</dbReference>
<comment type="subcellular location">
    <subcellularLocation>
        <location evidence="1">Membrane</location>
        <topology evidence="1">Single-pass membrane protein</topology>
    </subcellularLocation>
</comment>
<dbReference type="RefSeq" id="XP_002789831.2">
    <property type="nucleotide sequence ID" value="XM_002789785.2"/>
</dbReference>
<dbReference type="GO" id="GO:0016020">
    <property type="term" value="C:membrane"/>
    <property type="evidence" value="ECO:0007669"/>
    <property type="project" value="UniProtKB-SubCell"/>
</dbReference>
<dbReference type="STRING" id="502779.C1HBX7"/>
<protein>
    <recommendedName>
        <fullName evidence="8">DUF1682 domain-containing protein</fullName>
    </recommendedName>
</protein>